<evidence type="ECO:0000259" key="6">
    <source>
        <dbReference type="Pfam" id="PF05195"/>
    </source>
</evidence>
<dbReference type="PANTHER" id="PTHR48480">
    <property type="match status" value="1"/>
</dbReference>
<dbReference type="Proteomes" id="UP000243686">
    <property type="component" value="Unassembled WGS sequence"/>
</dbReference>
<dbReference type="PANTHER" id="PTHR48480:SF2">
    <property type="entry name" value="PEPTIDASE D"/>
    <property type="match status" value="1"/>
</dbReference>
<dbReference type="InterPro" id="IPR052433">
    <property type="entry name" value="X-Pro_dipept-like"/>
</dbReference>
<keyword evidence="2" id="KW-0479">Metal-binding</keyword>
<dbReference type="InterPro" id="IPR007865">
    <property type="entry name" value="Aminopep_P_N"/>
</dbReference>
<dbReference type="SUPFAM" id="SSF53092">
    <property type="entry name" value="Creatinase/prolidase N-terminal domain"/>
    <property type="match status" value="1"/>
</dbReference>
<evidence type="ECO:0000256" key="2">
    <source>
        <dbReference type="ARBA" id="ARBA00022723"/>
    </source>
</evidence>
<keyword evidence="5" id="KW-0482">Metalloprotease</keyword>
<keyword evidence="4" id="KW-0224">Dipeptidase</keyword>
<gene>
    <name evidence="7" type="ORF">X801_08916</name>
</gene>
<evidence type="ECO:0000313" key="7">
    <source>
        <dbReference type="EMBL" id="OON15284.1"/>
    </source>
</evidence>
<dbReference type="GO" id="GO:0070006">
    <property type="term" value="F:metalloaminopeptidase activity"/>
    <property type="evidence" value="ECO:0007669"/>
    <property type="project" value="InterPro"/>
</dbReference>
<keyword evidence="3" id="KW-0378">Hydrolase</keyword>
<feature type="non-terminal residue" evidence="7">
    <location>
        <position position="1"/>
    </location>
</feature>
<dbReference type="AlphaFoldDB" id="A0A1S8WLG7"/>
<proteinExistence type="predicted"/>
<evidence type="ECO:0000256" key="5">
    <source>
        <dbReference type="ARBA" id="ARBA00023049"/>
    </source>
</evidence>
<organism evidence="7 8">
    <name type="scientific">Opisthorchis viverrini</name>
    <name type="common">Southeast Asian liver fluke</name>
    <dbReference type="NCBI Taxonomy" id="6198"/>
    <lineage>
        <taxon>Eukaryota</taxon>
        <taxon>Metazoa</taxon>
        <taxon>Spiralia</taxon>
        <taxon>Lophotrochozoa</taxon>
        <taxon>Platyhelminthes</taxon>
        <taxon>Trematoda</taxon>
        <taxon>Digenea</taxon>
        <taxon>Opisthorchiida</taxon>
        <taxon>Opisthorchiata</taxon>
        <taxon>Opisthorchiidae</taxon>
        <taxon>Opisthorchis</taxon>
    </lineage>
</organism>
<feature type="non-terminal residue" evidence="7">
    <location>
        <position position="64"/>
    </location>
</feature>
<evidence type="ECO:0000256" key="3">
    <source>
        <dbReference type="ARBA" id="ARBA00022801"/>
    </source>
</evidence>
<reference evidence="7 8" key="1">
    <citation type="submission" date="2015-03" db="EMBL/GenBank/DDBJ databases">
        <title>Draft genome of the nematode, Opisthorchis viverrini.</title>
        <authorList>
            <person name="Mitreva M."/>
        </authorList>
    </citation>
    <scope>NUCLEOTIDE SEQUENCE [LARGE SCALE GENOMIC DNA]</scope>
    <source>
        <strain evidence="7">Khon Kaen</strain>
    </source>
</reference>
<feature type="domain" description="Aminopeptidase P N-terminal" evidence="6">
    <location>
        <begin position="1"/>
        <end position="64"/>
    </location>
</feature>
<protein>
    <recommendedName>
        <fullName evidence="6">Aminopeptidase P N-terminal domain-containing protein</fullName>
    </recommendedName>
</protein>
<keyword evidence="1" id="KW-0645">Protease</keyword>
<dbReference type="InterPro" id="IPR029149">
    <property type="entry name" value="Creatin/AminoP/Spt16_N"/>
</dbReference>
<evidence type="ECO:0000313" key="8">
    <source>
        <dbReference type="Proteomes" id="UP000243686"/>
    </source>
</evidence>
<dbReference type="EMBL" id="KV906075">
    <property type="protein sequence ID" value="OON15284.1"/>
    <property type="molecule type" value="Genomic_DNA"/>
</dbReference>
<dbReference type="Gene3D" id="3.40.350.10">
    <property type="entry name" value="Creatinase/prolidase N-terminal domain"/>
    <property type="match status" value="1"/>
</dbReference>
<keyword evidence="8" id="KW-1185">Reference proteome</keyword>
<sequence>ESFFHWAFGGLEPDWFGAIEVQTGRSILFTHHLPDDVAVYDGMPDTPEAMAIKYAVEEAYYSEE</sequence>
<evidence type="ECO:0000256" key="4">
    <source>
        <dbReference type="ARBA" id="ARBA00022997"/>
    </source>
</evidence>
<name>A0A1S8WLG7_OPIVI</name>
<dbReference type="Pfam" id="PF05195">
    <property type="entry name" value="AMP_N"/>
    <property type="match status" value="1"/>
</dbReference>
<dbReference type="GO" id="GO:0030145">
    <property type="term" value="F:manganese ion binding"/>
    <property type="evidence" value="ECO:0007669"/>
    <property type="project" value="InterPro"/>
</dbReference>
<dbReference type="GO" id="GO:0016805">
    <property type="term" value="F:dipeptidase activity"/>
    <property type="evidence" value="ECO:0007669"/>
    <property type="project" value="UniProtKB-KW"/>
</dbReference>
<dbReference type="GO" id="GO:0006508">
    <property type="term" value="P:proteolysis"/>
    <property type="evidence" value="ECO:0007669"/>
    <property type="project" value="UniProtKB-KW"/>
</dbReference>
<accession>A0A1S8WLG7</accession>
<evidence type="ECO:0000256" key="1">
    <source>
        <dbReference type="ARBA" id="ARBA00022670"/>
    </source>
</evidence>